<dbReference type="Gene3D" id="3.40.50.1000">
    <property type="entry name" value="HAD superfamily/HAD-like"/>
    <property type="match status" value="1"/>
</dbReference>
<sequence length="275" mass="29004">MADRRCVFIDFDGTLAEQGVVPREHAEAVQRARAAGHVVLLCTGRPVSIVVPEVAALFDGVIASAGGYVRLGDQVLHDERFPAALGHRTVEVLRAHDVAFALEAPDALWCTPASAERIRARMRPVPEEAAEGIGQGPRDIIAAVRVREDLADCSFAKISLWDSRAPIEQLAAECGPEVGALPSSITTDDLSSGELHLLAVDKADGMHRVRAHLGMDRDSTIAIGDGMNDLGMLREAGTAIAIAGAPAEVRAAAELEVHGPAQHGVSRAFTQLGLG</sequence>
<dbReference type="Pfam" id="PF08282">
    <property type="entry name" value="Hydrolase_3"/>
    <property type="match status" value="1"/>
</dbReference>
<gene>
    <name evidence="1" type="ORF">JOF44_003572</name>
</gene>
<reference evidence="1 2" key="1">
    <citation type="submission" date="2021-03" db="EMBL/GenBank/DDBJ databases">
        <title>Sequencing the genomes of 1000 actinobacteria strains.</title>
        <authorList>
            <person name="Klenk H.-P."/>
        </authorList>
    </citation>
    <scope>NUCLEOTIDE SEQUENCE [LARGE SCALE GENOMIC DNA]</scope>
    <source>
        <strain evidence="1 2">DSM 14564</strain>
    </source>
</reference>
<dbReference type="RefSeq" id="WP_209894719.1">
    <property type="nucleotide sequence ID" value="NZ_BAAAJV010000008.1"/>
</dbReference>
<proteinExistence type="predicted"/>
<comment type="caution">
    <text evidence="1">The sequence shown here is derived from an EMBL/GenBank/DDBJ whole genome shotgun (WGS) entry which is preliminary data.</text>
</comment>
<dbReference type="InterPro" id="IPR023214">
    <property type="entry name" value="HAD_sf"/>
</dbReference>
<dbReference type="PANTHER" id="PTHR10000:SF25">
    <property type="entry name" value="PHOSPHATASE YKRA-RELATED"/>
    <property type="match status" value="1"/>
</dbReference>
<dbReference type="Gene3D" id="3.30.1240.10">
    <property type="match status" value="1"/>
</dbReference>
<keyword evidence="2" id="KW-1185">Reference proteome</keyword>
<dbReference type="PANTHER" id="PTHR10000">
    <property type="entry name" value="PHOSPHOSERINE PHOSPHATASE"/>
    <property type="match status" value="1"/>
</dbReference>
<accession>A0ABS4YPI9</accession>
<evidence type="ECO:0000313" key="1">
    <source>
        <dbReference type="EMBL" id="MBP2410669.1"/>
    </source>
</evidence>
<dbReference type="SUPFAM" id="SSF56784">
    <property type="entry name" value="HAD-like"/>
    <property type="match status" value="1"/>
</dbReference>
<protein>
    <submittedName>
        <fullName evidence="1">Cof subfamily protein (Haloacid dehalogenase superfamily)</fullName>
    </submittedName>
</protein>
<evidence type="ECO:0000313" key="2">
    <source>
        <dbReference type="Proteomes" id="UP000698222"/>
    </source>
</evidence>
<organism evidence="1 2">
    <name type="scientific">Brachybacterium fresconis</name>
    <dbReference type="NCBI Taxonomy" id="173363"/>
    <lineage>
        <taxon>Bacteria</taxon>
        <taxon>Bacillati</taxon>
        <taxon>Actinomycetota</taxon>
        <taxon>Actinomycetes</taxon>
        <taxon>Micrococcales</taxon>
        <taxon>Dermabacteraceae</taxon>
        <taxon>Brachybacterium</taxon>
    </lineage>
</organism>
<dbReference type="EMBL" id="JAGIOC010000001">
    <property type="protein sequence ID" value="MBP2410669.1"/>
    <property type="molecule type" value="Genomic_DNA"/>
</dbReference>
<dbReference type="Proteomes" id="UP000698222">
    <property type="component" value="Unassembled WGS sequence"/>
</dbReference>
<dbReference type="InterPro" id="IPR036412">
    <property type="entry name" value="HAD-like_sf"/>
</dbReference>
<name>A0ABS4YPI9_9MICO</name>